<dbReference type="PANTHER" id="PTHR47926:SF386">
    <property type="entry name" value="PENTATRICOPEPTIDE REPEAT-CONTAINING PROTEIN"/>
    <property type="match status" value="1"/>
</dbReference>
<dbReference type="InterPro" id="IPR002885">
    <property type="entry name" value="PPR_rpt"/>
</dbReference>
<dbReference type="EMBL" id="GGEC01006106">
    <property type="protein sequence ID" value="MBW86589.1"/>
    <property type="molecule type" value="Transcribed_RNA"/>
</dbReference>
<dbReference type="Pfam" id="PF20431">
    <property type="entry name" value="E_motif"/>
    <property type="match status" value="1"/>
</dbReference>
<dbReference type="PROSITE" id="PS51257">
    <property type="entry name" value="PROKAR_LIPOPROTEIN"/>
    <property type="match status" value="1"/>
</dbReference>
<keyword evidence="1" id="KW-0677">Repeat</keyword>
<dbReference type="InterPro" id="IPR046848">
    <property type="entry name" value="E_motif"/>
</dbReference>
<dbReference type="PROSITE" id="PS51375">
    <property type="entry name" value="PPR"/>
    <property type="match status" value="1"/>
</dbReference>
<proteinExistence type="predicted"/>
<dbReference type="InterPro" id="IPR011990">
    <property type="entry name" value="TPR-like_helical_dom_sf"/>
</dbReference>
<evidence type="ECO:0000313" key="3">
    <source>
        <dbReference type="EMBL" id="MBW86589.1"/>
    </source>
</evidence>
<dbReference type="AlphaFoldDB" id="A0A2P2IZC3"/>
<dbReference type="Gene3D" id="1.25.40.10">
    <property type="entry name" value="Tetratricopeptide repeat domain"/>
    <property type="match status" value="1"/>
</dbReference>
<accession>A0A2P2IZC3</accession>
<reference evidence="3" key="1">
    <citation type="submission" date="2018-02" db="EMBL/GenBank/DDBJ databases">
        <title>Rhizophora mucronata_Transcriptome.</title>
        <authorList>
            <person name="Meera S.P."/>
            <person name="Sreeshan A."/>
            <person name="Augustine A."/>
        </authorList>
    </citation>
    <scope>NUCLEOTIDE SEQUENCE</scope>
    <source>
        <tissue evidence="3">Leaf</tissue>
    </source>
</reference>
<sequence>MLSKSYQSPTTSMWGALLSACEGRCNIELGKLAAERALELEPLNVGIYIMLSNLYAKFGLWDEISKLRELMKERGFKKDVACSWIELAS</sequence>
<dbReference type="GO" id="GO:0003723">
    <property type="term" value="F:RNA binding"/>
    <property type="evidence" value="ECO:0007669"/>
    <property type="project" value="InterPro"/>
</dbReference>
<name>A0A2P2IZC3_RHIMU</name>
<evidence type="ECO:0000256" key="1">
    <source>
        <dbReference type="ARBA" id="ARBA00022737"/>
    </source>
</evidence>
<dbReference type="GO" id="GO:0009451">
    <property type="term" value="P:RNA modification"/>
    <property type="evidence" value="ECO:0007669"/>
    <property type="project" value="InterPro"/>
</dbReference>
<dbReference type="PANTHER" id="PTHR47926">
    <property type="entry name" value="PENTATRICOPEPTIDE REPEAT-CONTAINING PROTEIN"/>
    <property type="match status" value="1"/>
</dbReference>
<organism evidence="3">
    <name type="scientific">Rhizophora mucronata</name>
    <name type="common">Asiatic mangrove</name>
    <dbReference type="NCBI Taxonomy" id="61149"/>
    <lineage>
        <taxon>Eukaryota</taxon>
        <taxon>Viridiplantae</taxon>
        <taxon>Streptophyta</taxon>
        <taxon>Embryophyta</taxon>
        <taxon>Tracheophyta</taxon>
        <taxon>Spermatophyta</taxon>
        <taxon>Magnoliopsida</taxon>
        <taxon>eudicotyledons</taxon>
        <taxon>Gunneridae</taxon>
        <taxon>Pentapetalae</taxon>
        <taxon>rosids</taxon>
        <taxon>fabids</taxon>
        <taxon>Malpighiales</taxon>
        <taxon>Rhizophoraceae</taxon>
        <taxon>Rhizophora</taxon>
    </lineage>
</organism>
<protein>
    <submittedName>
        <fullName evidence="3">Pentatricopeptide repeat-containing protein</fullName>
    </submittedName>
</protein>
<dbReference type="InterPro" id="IPR046960">
    <property type="entry name" value="PPR_At4g14850-like_plant"/>
</dbReference>
<evidence type="ECO:0000256" key="2">
    <source>
        <dbReference type="PROSITE-ProRule" id="PRU00708"/>
    </source>
</evidence>
<feature type="repeat" description="PPR" evidence="2">
    <location>
        <begin position="44"/>
        <end position="78"/>
    </location>
</feature>